<dbReference type="EMBL" id="AOKF01003531">
    <property type="protein sequence ID" value="EPN35817.1"/>
    <property type="molecule type" value="Genomic_DNA"/>
</dbReference>
<feature type="non-terminal residue" evidence="7">
    <location>
        <position position="1"/>
    </location>
</feature>
<gene>
    <name evidence="7" type="ORF">A245_41845</name>
</gene>
<dbReference type="AlphaFoldDB" id="A0A656JLA2"/>
<feature type="transmembrane region" description="Helical" evidence="6">
    <location>
        <begin position="87"/>
        <end position="112"/>
    </location>
</feature>
<dbReference type="GO" id="GO:0022857">
    <property type="term" value="F:transmembrane transporter activity"/>
    <property type="evidence" value="ECO:0007669"/>
    <property type="project" value="InterPro"/>
</dbReference>
<comment type="caution">
    <text evidence="7">The sequence shown here is derived from an EMBL/GenBank/DDBJ whole genome shotgun (WGS) entry which is preliminary data.</text>
</comment>
<dbReference type="PANTHER" id="PTHR43370:SF2">
    <property type="entry name" value="ABC TRANSPORTER PERMEASE PROTEIN"/>
    <property type="match status" value="1"/>
</dbReference>
<keyword evidence="5 6" id="KW-0472">Membrane</keyword>
<evidence type="ECO:0000256" key="6">
    <source>
        <dbReference type="SAM" id="Phobius"/>
    </source>
</evidence>
<reference evidence="7 8" key="1">
    <citation type="journal article" date="2013" name="PLoS Pathog.">
        <title>Genomic analysis of the Kiwifruit pathogen Pseudomonas syringae pv. actinidiae provides insight into the origins of an emergent plant disease.</title>
        <authorList>
            <person name="McCann H.C."/>
            <person name="Rikkerink E.H."/>
            <person name="Bertels F."/>
            <person name="Fiers M."/>
            <person name="Lu A."/>
            <person name="Rees-George J."/>
            <person name="Andersen M.T."/>
            <person name="Gleave A.P."/>
            <person name="Haubold B."/>
            <person name="Wohlers M.W."/>
            <person name="Guttman D.S."/>
            <person name="Wang P.W."/>
            <person name="Straub C."/>
            <person name="Vanneste J.L."/>
            <person name="Rainey P.B."/>
            <person name="Templeton M.D."/>
        </authorList>
    </citation>
    <scope>NUCLEOTIDE SEQUENCE [LARGE SCALE GENOMIC DNA]</scope>
    <source>
        <strain evidence="7 8">ICMP 19096</strain>
    </source>
</reference>
<keyword evidence="2" id="KW-1003">Cell membrane</keyword>
<dbReference type="Proteomes" id="UP000018849">
    <property type="component" value="Unassembled WGS sequence"/>
</dbReference>
<sequence>NPDAASAMGLPVLRVRTLAVLFGGAMAGLAGAYLSLAYTPMWAENMSAGRGWIALALVVFASWRVWRLLLGAYLFGLASILHLVAQGIGLAIPSNLLAMLPYVATIIVLVLLSRDALRTRLYAPVSLGQPWRAGH</sequence>
<evidence type="ECO:0000256" key="1">
    <source>
        <dbReference type="ARBA" id="ARBA00004429"/>
    </source>
</evidence>
<evidence type="ECO:0000256" key="3">
    <source>
        <dbReference type="ARBA" id="ARBA00022692"/>
    </source>
</evidence>
<evidence type="ECO:0000313" key="8">
    <source>
        <dbReference type="Proteomes" id="UP000018849"/>
    </source>
</evidence>
<dbReference type="InterPro" id="IPR001851">
    <property type="entry name" value="ABC_transp_permease"/>
</dbReference>
<keyword evidence="3 6" id="KW-0812">Transmembrane</keyword>
<evidence type="ECO:0000256" key="5">
    <source>
        <dbReference type="ARBA" id="ARBA00023136"/>
    </source>
</evidence>
<organism evidence="7 8">
    <name type="scientific">Pseudomonas syringae pv. actinidiae ICMP 19096</name>
    <dbReference type="NCBI Taxonomy" id="1194405"/>
    <lineage>
        <taxon>Bacteria</taxon>
        <taxon>Pseudomonadati</taxon>
        <taxon>Pseudomonadota</taxon>
        <taxon>Gammaproteobacteria</taxon>
        <taxon>Pseudomonadales</taxon>
        <taxon>Pseudomonadaceae</taxon>
        <taxon>Pseudomonas</taxon>
        <taxon>Pseudomonas syringae</taxon>
    </lineage>
</organism>
<evidence type="ECO:0000313" key="7">
    <source>
        <dbReference type="EMBL" id="EPN35817.1"/>
    </source>
</evidence>
<comment type="subcellular location">
    <subcellularLocation>
        <location evidence="1">Cell inner membrane</location>
        <topology evidence="1">Multi-pass membrane protein</topology>
    </subcellularLocation>
</comment>
<feature type="transmembrane region" description="Helical" evidence="6">
    <location>
        <begin position="51"/>
        <end position="75"/>
    </location>
</feature>
<proteinExistence type="predicted"/>
<keyword evidence="4 6" id="KW-1133">Transmembrane helix</keyword>
<dbReference type="GO" id="GO:0005886">
    <property type="term" value="C:plasma membrane"/>
    <property type="evidence" value="ECO:0007669"/>
    <property type="project" value="UniProtKB-SubCell"/>
</dbReference>
<dbReference type="Pfam" id="PF02653">
    <property type="entry name" value="BPD_transp_2"/>
    <property type="match status" value="1"/>
</dbReference>
<protein>
    <submittedName>
        <fullName evidence="7">Inner-membrane translocator</fullName>
    </submittedName>
</protein>
<accession>A0A656JLA2</accession>
<evidence type="ECO:0000256" key="4">
    <source>
        <dbReference type="ARBA" id="ARBA00022989"/>
    </source>
</evidence>
<name>A0A656JLA2_PSESF</name>
<evidence type="ECO:0000256" key="2">
    <source>
        <dbReference type="ARBA" id="ARBA00022475"/>
    </source>
</evidence>
<dbReference type="PANTHER" id="PTHR43370">
    <property type="entry name" value="SUGAR ABC TRANSPORTER INTEGRAL MEMBRANE PROTEIN-RELATED"/>
    <property type="match status" value="1"/>
</dbReference>
<feature type="transmembrane region" description="Helical" evidence="6">
    <location>
        <begin position="18"/>
        <end position="39"/>
    </location>
</feature>